<accession>A0A6V8NCV1</accession>
<name>A0A6V8NCV1_9BACT</name>
<proteinExistence type="predicted"/>
<reference evidence="3" key="1">
    <citation type="submission" date="2020-06" db="EMBL/GenBank/DDBJ databases">
        <title>Draft genomic sequecing of Geomonas sp. Red745.</title>
        <authorList>
            <person name="Itoh H."/>
            <person name="Xu Z.X."/>
            <person name="Ushijima N."/>
            <person name="Masuda Y."/>
            <person name="Shiratori Y."/>
            <person name="Senoo K."/>
        </authorList>
    </citation>
    <scope>NUCLEOTIDE SEQUENCE [LARGE SCALE GENOMIC DNA]</scope>
    <source>
        <strain evidence="3">Red745</strain>
    </source>
</reference>
<dbReference type="Proteomes" id="UP000587586">
    <property type="component" value="Unassembled WGS sequence"/>
</dbReference>
<evidence type="ECO:0008006" key="4">
    <source>
        <dbReference type="Google" id="ProtNLM"/>
    </source>
</evidence>
<gene>
    <name evidence="2" type="ORF">GMLC_25480</name>
</gene>
<keyword evidence="1" id="KW-0472">Membrane</keyword>
<comment type="caution">
    <text evidence="2">The sequence shown here is derived from an EMBL/GenBank/DDBJ whole genome shotgun (WGS) entry which is preliminary data.</text>
</comment>
<evidence type="ECO:0000256" key="1">
    <source>
        <dbReference type="SAM" id="Phobius"/>
    </source>
</evidence>
<feature type="transmembrane region" description="Helical" evidence="1">
    <location>
        <begin position="70"/>
        <end position="92"/>
    </location>
</feature>
<feature type="transmembrane region" description="Helical" evidence="1">
    <location>
        <begin position="40"/>
        <end position="58"/>
    </location>
</feature>
<dbReference type="RefSeq" id="WP_183361528.1">
    <property type="nucleotide sequence ID" value="NZ_BLXZ01000005.1"/>
</dbReference>
<sequence length="157" mass="16352">MLAFIFWTVTTVAVLASWWRDPGRTKKALQTSGRSLKALVPNVLGMIALVGLVLALVPQEVLTRLFTFKGVGGFALVSLVGAVVTMPAPIAFPLAGSLLGVGAAPAALAAFITTLTMVGIVSAPIEASYFGVRFTLLRQSASFVAAILIGLFMGVFL</sequence>
<evidence type="ECO:0000313" key="3">
    <source>
        <dbReference type="Proteomes" id="UP000587586"/>
    </source>
</evidence>
<dbReference type="EMBL" id="BLXZ01000005">
    <property type="protein sequence ID" value="GFO68969.1"/>
    <property type="molecule type" value="Genomic_DNA"/>
</dbReference>
<keyword evidence="3" id="KW-1185">Reference proteome</keyword>
<dbReference type="AlphaFoldDB" id="A0A6V8NCV1"/>
<evidence type="ECO:0000313" key="2">
    <source>
        <dbReference type="EMBL" id="GFO68969.1"/>
    </source>
</evidence>
<feature type="transmembrane region" description="Helical" evidence="1">
    <location>
        <begin position="135"/>
        <end position="156"/>
    </location>
</feature>
<keyword evidence="1" id="KW-1133">Transmembrane helix</keyword>
<keyword evidence="1" id="KW-0812">Transmembrane</keyword>
<feature type="transmembrane region" description="Helical" evidence="1">
    <location>
        <begin position="98"/>
        <end position="123"/>
    </location>
</feature>
<protein>
    <recommendedName>
        <fullName evidence="4">Permease</fullName>
    </recommendedName>
</protein>
<organism evidence="2 3">
    <name type="scientific">Geomonas limicola</name>
    <dbReference type="NCBI Taxonomy" id="2740186"/>
    <lineage>
        <taxon>Bacteria</taxon>
        <taxon>Pseudomonadati</taxon>
        <taxon>Thermodesulfobacteriota</taxon>
        <taxon>Desulfuromonadia</taxon>
        <taxon>Geobacterales</taxon>
        <taxon>Geobacteraceae</taxon>
        <taxon>Geomonas</taxon>
    </lineage>
</organism>